<keyword evidence="4 5" id="KW-0472">Membrane</keyword>
<dbReference type="CDD" id="cd16914">
    <property type="entry name" value="EcfT"/>
    <property type="match status" value="1"/>
</dbReference>
<sequence length="198" mass="21637">MISLSSPVETRAHRWPAGAKLAALCIATVVLFSIEVLWFQAAALGATLLAYAIPGRRFFKTGMIQLRILLPFLVLILVWHGATADLENGVIIALRMITAVGMANLVTMTTKLSQMISVVTWLTTPLRRIGIKTRGIELGIALVVRFTPVLTIKGQTLTQAWRARSAKRVGWRVVIPFTVLAIDDAEHVAEALRARGGM</sequence>
<accession>A0A0F9P9I0</accession>
<protein>
    <recommendedName>
        <fullName evidence="7">Cobalt transport protein</fullName>
    </recommendedName>
</protein>
<keyword evidence="2 5" id="KW-0812">Transmembrane</keyword>
<feature type="transmembrane region" description="Helical" evidence="5">
    <location>
        <begin position="21"/>
        <end position="52"/>
    </location>
</feature>
<evidence type="ECO:0000313" key="6">
    <source>
        <dbReference type="EMBL" id="KKN26774.1"/>
    </source>
</evidence>
<comment type="caution">
    <text evidence="6">The sequence shown here is derived from an EMBL/GenBank/DDBJ whole genome shotgun (WGS) entry which is preliminary data.</text>
</comment>
<evidence type="ECO:0008006" key="7">
    <source>
        <dbReference type="Google" id="ProtNLM"/>
    </source>
</evidence>
<gene>
    <name evidence="6" type="ORF">LCGC14_0871310</name>
</gene>
<dbReference type="GO" id="GO:0005886">
    <property type="term" value="C:plasma membrane"/>
    <property type="evidence" value="ECO:0007669"/>
    <property type="project" value="UniProtKB-ARBA"/>
</dbReference>
<reference evidence="6" key="1">
    <citation type="journal article" date="2015" name="Nature">
        <title>Complex archaea that bridge the gap between prokaryotes and eukaryotes.</title>
        <authorList>
            <person name="Spang A."/>
            <person name="Saw J.H."/>
            <person name="Jorgensen S.L."/>
            <person name="Zaremba-Niedzwiedzka K."/>
            <person name="Martijn J."/>
            <person name="Lind A.E."/>
            <person name="van Eijk R."/>
            <person name="Schleper C."/>
            <person name="Guy L."/>
            <person name="Ettema T.J."/>
        </authorList>
    </citation>
    <scope>NUCLEOTIDE SEQUENCE</scope>
</reference>
<dbReference type="Pfam" id="PF02361">
    <property type="entry name" value="CbiQ"/>
    <property type="match status" value="1"/>
</dbReference>
<evidence type="ECO:0000256" key="1">
    <source>
        <dbReference type="ARBA" id="ARBA00004141"/>
    </source>
</evidence>
<evidence type="ECO:0000256" key="3">
    <source>
        <dbReference type="ARBA" id="ARBA00022989"/>
    </source>
</evidence>
<evidence type="ECO:0000256" key="2">
    <source>
        <dbReference type="ARBA" id="ARBA00022692"/>
    </source>
</evidence>
<evidence type="ECO:0000256" key="4">
    <source>
        <dbReference type="ARBA" id="ARBA00023136"/>
    </source>
</evidence>
<evidence type="ECO:0000256" key="5">
    <source>
        <dbReference type="SAM" id="Phobius"/>
    </source>
</evidence>
<comment type="subcellular location">
    <subcellularLocation>
        <location evidence="1">Membrane</location>
        <topology evidence="1">Multi-pass membrane protein</topology>
    </subcellularLocation>
</comment>
<name>A0A0F9P9I0_9ZZZZ</name>
<feature type="transmembrane region" description="Helical" evidence="5">
    <location>
        <begin position="64"/>
        <end position="82"/>
    </location>
</feature>
<keyword evidence="3 5" id="KW-1133">Transmembrane helix</keyword>
<dbReference type="InterPro" id="IPR003339">
    <property type="entry name" value="ABC/ECF_trnsptr_transmembrane"/>
</dbReference>
<dbReference type="AlphaFoldDB" id="A0A0F9P9I0"/>
<feature type="transmembrane region" description="Helical" evidence="5">
    <location>
        <begin position="88"/>
        <end position="107"/>
    </location>
</feature>
<organism evidence="6">
    <name type="scientific">marine sediment metagenome</name>
    <dbReference type="NCBI Taxonomy" id="412755"/>
    <lineage>
        <taxon>unclassified sequences</taxon>
        <taxon>metagenomes</taxon>
        <taxon>ecological metagenomes</taxon>
    </lineage>
</organism>
<proteinExistence type="predicted"/>
<dbReference type="EMBL" id="LAZR01002695">
    <property type="protein sequence ID" value="KKN26774.1"/>
    <property type="molecule type" value="Genomic_DNA"/>
</dbReference>